<feature type="domain" description="Histidine kinase" evidence="9">
    <location>
        <begin position="222"/>
        <end position="425"/>
    </location>
</feature>
<dbReference type="Gene3D" id="1.10.287.130">
    <property type="match status" value="1"/>
</dbReference>
<dbReference type="GO" id="GO:0016301">
    <property type="term" value="F:kinase activity"/>
    <property type="evidence" value="ECO:0007669"/>
    <property type="project" value="UniProtKB-KW"/>
</dbReference>
<dbReference type="SMART" id="SM00388">
    <property type="entry name" value="HisKA"/>
    <property type="match status" value="1"/>
</dbReference>
<feature type="transmembrane region" description="Helical" evidence="8">
    <location>
        <begin position="12"/>
        <end position="30"/>
    </location>
</feature>
<dbReference type="CDD" id="cd00082">
    <property type="entry name" value="HisKA"/>
    <property type="match status" value="1"/>
</dbReference>
<protein>
    <recommendedName>
        <fullName evidence="2">histidine kinase</fullName>
        <ecNumber evidence="2">2.7.13.3</ecNumber>
    </recommendedName>
</protein>
<dbReference type="Pfam" id="PF00512">
    <property type="entry name" value="HisKA"/>
    <property type="match status" value="1"/>
</dbReference>
<dbReference type="Gene3D" id="3.30.565.10">
    <property type="entry name" value="Histidine kinase-like ATPase, C-terminal domain"/>
    <property type="match status" value="1"/>
</dbReference>
<evidence type="ECO:0000259" key="9">
    <source>
        <dbReference type="PROSITE" id="PS50109"/>
    </source>
</evidence>
<gene>
    <name evidence="10" type="ORF">PEPS_07630</name>
</gene>
<dbReference type="RefSeq" id="WP_338397694.1">
    <property type="nucleotide sequence ID" value="NZ_AP025292.1"/>
</dbReference>
<feature type="transmembrane region" description="Helical" evidence="8">
    <location>
        <begin position="133"/>
        <end position="155"/>
    </location>
</feature>
<keyword evidence="6 10" id="KW-0418">Kinase</keyword>
<evidence type="ECO:0000256" key="4">
    <source>
        <dbReference type="ARBA" id="ARBA00022679"/>
    </source>
</evidence>
<dbReference type="PROSITE" id="PS50109">
    <property type="entry name" value="HIS_KIN"/>
    <property type="match status" value="1"/>
</dbReference>
<dbReference type="InterPro" id="IPR050428">
    <property type="entry name" value="TCS_sensor_his_kinase"/>
</dbReference>
<dbReference type="SMART" id="SM00387">
    <property type="entry name" value="HATPase_c"/>
    <property type="match status" value="1"/>
</dbReference>
<dbReference type="InterPro" id="IPR003661">
    <property type="entry name" value="HisK_dim/P_dom"/>
</dbReference>
<evidence type="ECO:0000256" key="6">
    <source>
        <dbReference type="ARBA" id="ARBA00022777"/>
    </source>
</evidence>
<keyword evidence="11" id="KW-1185">Reference proteome</keyword>
<evidence type="ECO:0000256" key="5">
    <source>
        <dbReference type="ARBA" id="ARBA00022692"/>
    </source>
</evidence>
<comment type="catalytic activity">
    <reaction evidence="1">
        <text>ATP + protein L-histidine = ADP + protein N-phospho-L-histidine.</text>
        <dbReference type="EC" id="2.7.13.3"/>
    </reaction>
</comment>
<accession>A0ABN6LA20</accession>
<dbReference type="PANTHER" id="PTHR45436">
    <property type="entry name" value="SENSOR HISTIDINE KINASE YKOH"/>
    <property type="match status" value="1"/>
</dbReference>
<dbReference type="Pfam" id="PF02518">
    <property type="entry name" value="HATPase_c"/>
    <property type="match status" value="1"/>
</dbReference>
<reference evidence="10 11" key="1">
    <citation type="submission" date="2021-12" db="EMBL/GenBank/DDBJ databases">
        <title>Genome sequencing of bacteria with rrn-lacking chromosome and rrn-plasmid.</title>
        <authorList>
            <person name="Anda M."/>
            <person name="Iwasaki W."/>
        </authorList>
    </citation>
    <scope>NUCLEOTIDE SEQUENCE [LARGE SCALE GENOMIC DNA]</scope>
    <source>
        <strain evidence="10 11">NBRC 101262</strain>
    </source>
</reference>
<dbReference type="PANTHER" id="PTHR45436:SF5">
    <property type="entry name" value="SENSOR HISTIDINE KINASE TRCS"/>
    <property type="match status" value="1"/>
</dbReference>
<proteinExistence type="predicted"/>
<dbReference type="SUPFAM" id="SSF55874">
    <property type="entry name" value="ATPase domain of HSP90 chaperone/DNA topoisomerase II/histidine kinase"/>
    <property type="match status" value="1"/>
</dbReference>
<dbReference type="SUPFAM" id="SSF47384">
    <property type="entry name" value="Homodimeric domain of signal transducing histidine kinase"/>
    <property type="match status" value="1"/>
</dbReference>
<evidence type="ECO:0000313" key="11">
    <source>
        <dbReference type="Proteomes" id="UP001354989"/>
    </source>
</evidence>
<organism evidence="10 11">
    <name type="scientific">Persicobacter psychrovividus</name>
    <dbReference type="NCBI Taxonomy" id="387638"/>
    <lineage>
        <taxon>Bacteria</taxon>
        <taxon>Pseudomonadati</taxon>
        <taxon>Bacteroidota</taxon>
        <taxon>Cytophagia</taxon>
        <taxon>Cytophagales</taxon>
        <taxon>Persicobacteraceae</taxon>
        <taxon>Persicobacter</taxon>
    </lineage>
</organism>
<dbReference type="InterPro" id="IPR003594">
    <property type="entry name" value="HATPase_dom"/>
</dbReference>
<name>A0ABN6LA20_9BACT</name>
<dbReference type="InterPro" id="IPR036890">
    <property type="entry name" value="HATPase_C_sf"/>
</dbReference>
<keyword evidence="8" id="KW-0472">Membrane</keyword>
<dbReference type="EMBL" id="AP025292">
    <property type="protein sequence ID" value="BDC98482.1"/>
    <property type="molecule type" value="Genomic_DNA"/>
</dbReference>
<keyword evidence="4" id="KW-0808">Transferase</keyword>
<sequence>MKLIHKTGQFYSLLSLAILLLTIPIFYVMVNRLWIDDVDESLWAQKEKITNALHDHPEMIDELSATLKFVDLAITLNPIPEDSLFVDDLYTALWWDHEHQEDEPFRVLDTRITANGGTYHLRVMHDLVENEDLVMGIFLVEVGVMLVFLLMFLVLNNYLSKRMWMPFFQLIDTLRKFRVDRSVSLKFAPVEIDEFNALGGAIEHLTNENHKIFQSQKAFTENASHELQTPLAVMKNQLELLMQTKDLNPEAYPYIEIMEMNLRYMSKLSKNLLWLSKIENGQFEQKTKLNLTDLIKGQCRVFEEQLSLQGIDLQMELQQEVEIEAVATLWQSLVLNFLTNAIKYNVANGFIKIVLNGKSFQVINTGGFQPLDGQKIRERFYKGQQQSAKSSGLGLSIVHEICQRMEYDFSYQYQKPNIHLFKIYF</sequence>
<keyword evidence="7 8" id="KW-1133">Transmembrane helix</keyword>
<dbReference type="InterPro" id="IPR036097">
    <property type="entry name" value="HisK_dim/P_sf"/>
</dbReference>
<keyword evidence="3" id="KW-0597">Phosphoprotein</keyword>
<evidence type="ECO:0000256" key="3">
    <source>
        <dbReference type="ARBA" id="ARBA00022553"/>
    </source>
</evidence>
<dbReference type="Proteomes" id="UP001354989">
    <property type="component" value="Chromosome"/>
</dbReference>
<evidence type="ECO:0000256" key="7">
    <source>
        <dbReference type="ARBA" id="ARBA00022989"/>
    </source>
</evidence>
<evidence type="ECO:0000256" key="1">
    <source>
        <dbReference type="ARBA" id="ARBA00000085"/>
    </source>
</evidence>
<evidence type="ECO:0000256" key="2">
    <source>
        <dbReference type="ARBA" id="ARBA00012438"/>
    </source>
</evidence>
<keyword evidence="5 8" id="KW-0812">Transmembrane</keyword>
<evidence type="ECO:0000313" key="10">
    <source>
        <dbReference type="EMBL" id="BDC98482.1"/>
    </source>
</evidence>
<dbReference type="EC" id="2.7.13.3" evidence="2"/>
<evidence type="ECO:0000256" key="8">
    <source>
        <dbReference type="SAM" id="Phobius"/>
    </source>
</evidence>
<dbReference type="InterPro" id="IPR005467">
    <property type="entry name" value="His_kinase_dom"/>
</dbReference>